<gene>
    <name evidence="2" type="ORF">GUITHDRAFT_118626</name>
</gene>
<dbReference type="EnsemblProtists" id="EKX35184">
    <property type="protein sequence ID" value="EKX35184"/>
    <property type="gene ID" value="GUITHDRAFT_118626"/>
</dbReference>
<dbReference type="HOGENOM" id="CLU_421782_0_0_1"/>
<feature type="transmembrane region" description="Helical" evidence="1">
    <location>
        <begin position="70"/>
        <end position="92"/>
    </location>
</feature>
<evidence type="ECO:0000313" key="3">
    <source>
        <dbReference type="EnsemblProtists" id="EKX35184"/>
    </source>
</evidence>
<feature type="transmembrane region" description="Helical" evidence="1">
    <location>
        <begin position="569"/>
        <end position="589"/>
    </location>
</feature>
<organism evidence="2">
    <name type="scientific">Guillardia theta (strain CCMP2712)</name>
    <name type="common">Cryptophyte</name>
    <dbReference type="NCBI Taxonomy" id="905079"/>
    <lineage>
        <taxon>Eukaryota</taxon>
        <taxon>Cryptophyceae</taxon>
        <taxon>Pyrenomonadales</taxon>
        <taxon>Geminigeraceae</taxon>
        <taxon>Guillardia</taxon>
    </lineage>
</organism>
<reference evidence="4" key="2">
    <citation type="submission" date="2012-11" db="EMBL/GenBank/DDBJ databases">
        <authorList>
            <person name="Kuo A."/>
            <person name="Curtis B.A."/>
            <person name="Tanifuji G."/>
            <person name="Burki F."/>
            <person name="Gruber A."/>
            <person name="Irimia M."/>
            <person name="Maruyama S."/>
            <person name="Arias M.C."/>
            <person name="Ball S.G."/>
            <person name="Gile G.H."/>
            <person name="Hirakawa Y."/>
            <person name="Hopkins J.F."/>
            <person name="Rensing S.A."/>
            <person name="Schmutz J."/>
            <person name="Symeonidi A."/>
            <person name="Elias M."/>
            <person name="Eveleigh R.J."/>
            <person name="Herman E.K."/>
            <person name="Klute M.J."/>
            <person name="Nakayama T."/>
            <person name="Obornik M."/>
            <person name="Reyes-Prieto A."/>
            <person name="Armbrust E.V."/>
            <person name="Aves S.J."/>
            <person name="Beiko R.G."/>
            <person name="Coutinho P."/>
            <person name="Dacks J.B."/>
            <person name="Durnford D.G."/>
            <person name="Fast N.M."/>
            <person name="Green B.R."/>
            <person name="Grisdale C."/>
            <person name="Hempe F."/>
            <person name="Henrissat B."/>
            <person name="Hoppner M.P."/>
            <person name="Ishida K.-I."/>
            <person name="Kim E."/>
            <person name="Koreny L."/>
            <person name="Kroth P.G."/>
            <person name="Liu Y."/>
            <person name="Malik S.-B."/>
            <person name="Maier U.G."/>
            <person name="McRose D."/>
            <person name="Mock T."/>
            <person name="Neilson J.A."/>
            <person name="Onodera N.T."/>
            <person name="Poole A.M."/>
            <person name="Pritham E.J."/>
            <person name="Richards T.A."/>
            <person name="Rocap G."/>
            <person name="Roy S.W."/>
            <person name="Sarai C."/>
            <person name="Schaack S."/>
            <person name="Shirato S."/>
            <person name="Slamovits C.H."/>
            <person name="Spencer D.F."/>
            <person name="Suzuki S."/>
            <person name="Worden A.Z."/>
            <person name="Zauner S."/>
            <person name="Barry K."/>
            <person name="Bell C."/>
            <person name="Bharti A.K."/>
            <person name="Crow J.A."/>
            <person name="Grimwood J."/>
            <person name="Kramer R."/>
            <person name="Lindquist E."/>
            <person name="Lucas S."/>
            <person name="Salamov A."/>
            <person name="McFadden G.I."/>
            <person name="Lane C.E."/>
            <person name="Keeling P.J."/>
            <person name="Gray M.W."/>
            <person name="Grigoriev I.V."/>
            <person name="Archibald J.M."/>
        </authorList>
    </citation>
    <scope>NUCLEOTIDE SEQUENCE</scope>
    <source>
        <strain evidence="4">CCMP2712</strain>
    </source>
</reference>
<feature type="transmembrane region" description="Helical" evidence="1">
    <location>
        <begin position="307"/>
        <end position="326"/>
    </location>
</feature>
<dbReference type="EMBL" id="JH993095">
    <property type="protein sequence ID" value="EKX35184.1"/>
    <property type="molecule type" value="Genomic_DNA"/>
</dbReference>
<feature type="transmembrane region" description="Helical" evidence="1">
    <location>
        <begin position="404"/>
        <end position="428"/>
    </location>
</feature>
<protein>
    <submittedName>
        <fullName evidence="2 3">Uncharacterized protein</fullName>
    </submittedName>
</protein>
<dbReference type="GeneID" id="17291909"/>
<dbReference type="PaxDb" id="55529-EKX35184"/>
<sequence length="650" mass="74530">MSRVERLRSSVGKVCNVEKFGGKCCVSKNDTVVLYDYDEWNDSMQDKIKTKFPNVSITCTNDKASLSGDVTYYVLWHVFVNLMVAFCIYYVLMSKELVAPQSNAPIPLDKTAIEKLQHLNKIYNEGKYTRIWFIISFFIHAILSFLLLVLTLYGMGRNVGNFPILRTSFTSKYGDLPDTIHPTLYGITTILTDQDKGFMPVPTVPVSFQDVPITDDRRKDSYYYCVDGTLNYTSAIGGTIMDQTRAKGICMVERYSAVANYENHESSMTFSSAWSPMFMITVLMWISTSWQLLYVDFKQLGGVDKRYYYAAWHILTLFGIMVFSYVRTNDRMVPRNNIMFAIAILVFSIIQQIYIMNRHGDIIKISDTEYHRQDEINFIRKMYQAIENNANSNRVKKIFTEKQLGFIVLLSDWLLLPLFCISIFSLLSNNVLEWVFQATYVRYQLIILGFVLIQQLKVVEQVTNMKMKMFKSSKNRALAYEFHPRLVILFAILFAAINEIVSMTDTWTSQHDHTVTRTYSSLYLATIVLYFATVSYCVFRRIGSTGGTVSEDGNVYGVTRQDDKSGTMINMASSFLRIVFVGILLAYLFNDYNKYSCWSSSKSKSLFCGHANALNNLNNRDFLKPIAITSGNATSVYETLFSSITYAPMI</sequence>
<name>L1IGY3_GUITC</name>
<feature type="transmembrane region" description="Helical" evidence="1">
    <location>
        <begin position="440"/>
        <end position="459"/>
    </location>
</feature>
<dbReference type="Proteomes" id="UP000011087">
    <property type="component" value="Unassembled WGS sequence"/>
</dbReference>
<feature type="transmembrane region" description="Helical" evidence="1">
    <location>
        <begin position="480"/>
        <end position="501"/>
    </location>
</feature>
<dbReference type="KEGG" id="gtt:GUITHDRAFT_118626"/>
<dbReference type="RefSeq" id="XP_005822164.1">
    <property type="nucleotide sequence ID" value="XM_005822107.1"/>
</dbReference>
<feature type="transmembrane region" description="Helical" evidence="1">
    <location>
        <begin position="131"/>
        <end position="153"/>
    </location>
</feature>
<dbReference type="AlphaFoldDB" id="L1IGY3"/>
<keyword evidence="4" id="KW-1185">Reference proteome</keyword>
<feature type="transmembrane region" description="Helical" evidence="1">
    <location>
        <begin position="521"/>
        <end position="539"/>
    </location>
</feature>
<evidence type="ECO:0000313" key="4">
    <source>
        <dbReference type="Proteomes" id="UP000011087"/>
    </source>
</evidence>
<feature type="transmembrane region" description="Helical" evidence="1">
    <location>
        <begin position="273"/>
        <end position="295"/>
    </location>
</feature>
<reference evidence="2 4" key="1">
    <citation type="journal article" date="2012" name="Nature">
        <title>Algal genomes reveal evolutionary mosaicism and the fate of nucleomorphs.</title>
        <authorList>
            <consortium name="DOE Joint Genome Institute"/>
            <person name="Curtis B.A."/>
            <person name="Tanifuji G."/>
            <person name="Burki F."/>
            <person name="Gruber A."/>
            <person name="Irimia M."/>
            <person name="Maruyama S."/>
            <person name="Arias M.C."/>
            <person name="Ball S.G."/>
            <person name="Gile G.H."/>
            <person name="Hirakawa Y."/>
            <person name="Hopkins J.F."/>
            <person name="Kuo A."/>
            <person name="Rensing S.A."/>
            <person name="Schmutz J."/>
            <person name="Symeonidi A."/>
            <person name="Elias M."/>
            <person name="Eveleigh R.J."/>
            <person name="Herman E.K."/>
            <person name="Klute M.J."/>
            <person name="Nakayama T."/>
            <person name="Obornik M."/>
            <person name="Reyes-Prieto A."/>
            <person name="Armbrust E.V."/>
            <person name="Aves S.J."/>
            <person name="Beiko R.G."/>
            <person name="Coutinho P."/>
            <person name="Dacks J.B."/>
            <person name="Durnford D.G."/>
            <person name="Fast N.M."/>
            <person name="Green B.R."/>
            <person name="Grisdale C.J."/>
            <person name="Hempel F."/>
            <person name="Henrissat B."/>
            <person name="Hoppner M.P."/>
            <person name="Ishida K."/>
            <person name="Kim E."/>
            <person name="Koreny L."/>
            <person name="Kroth P.G."/>
            <person name="Liu Y."/>
            <person name="Malik S.B."/>
            <person name="Maier U.G."/>
            <person name="McRose D."/>
            <person name="Mock T."/>
            <person name="Neilson J.A."/>
            <person name="Onodera N.T."/>
            <person name="Poole A.M."/>
            <person name="Pritham E.J."/>
            <person name="Richards T.A."/>
            <person name="Rocap G."/>
            <person name="Roy S.W."/>
            <person name="Sarai C."/>
            <person name="Schaack S."/>
            <person name="Shirato S."/>
            <person name="Slamovits C.H."/>
            <person name="Spencer D.F."/>
            <person name="Suzuki S."/>
            <person name="Worden A.Z."/>
            <person name="Zauner S."/>
            <person name="Barry K."/>
            <person name="Bell C."/>
            <person name="Bharti A.K."/>
            <person name="Crow J.A."/>
            <person name="Grimwood J."/>
            <person name="Kramer R."/>
            <person name="Lindquist E."/>
            <person name="Lucas S."/>
            <person name="Salamov A."/>
            <person name="McFadden G.I."/>
            <person name="Lane C.E."/>
            <person name="Keeling P.J."/>
            <person name="Gray M.W."/>
            <person name="Grigoriev I.V."/>
            <person name="Archibald J.M."/>
        </authorList>
    </citation>
    <scope>NUCLEOTIDE SEQUENCE</scope>
    <source>
        <strain evidence="2 4">CCMP2712</strain>
    </source>
</reference>
<evidence type="ECO:0000256" key="1">
    <source>
        <dbReference type="SAM" id="Phobius"/>
    </source>
</evidence>
<evidence type="ECO:0000313" key="2">
    <source>
        <dbReference type="EMBL" id="EKX35184.1"/>
    </source>
</evidence>
<keyword evidence="1" id="KW-0812">Transmembrane</keyword>
<keyword evidence="1" id="KW-1133">Transmembrane helix</keyword>
<accession>L1IGY3</accession>
<feature type="transmembrane region" description="Helical" evidence="1">
    <location>
        <begin position="338"/>
        <end position="356"/>
    </location>
</feature>
<reference evidence="3" key="3">
    <citation type="submission" date="2016-03" db="UniProtKB">
        <authorList>
            <consortium name="EnsemblProtists"/>
        </authorList>
    </citation>
    <scope>IDENTIFICATION</scope>
</reference>
<proteinExistence type="predicted"/>
<keyword evidence="1" id="KW-0472">Membrane</keyword>